<accession>V6DHW5</accession>
<dbReference type="Gene3D" id="3.40.50.150">
    <property type="entry name" value="Vaccinia Virus protein VP39"/>
    <property type="match status" value="1"/>
</dbReference>
<evidence type="ECO:0000313" key="2">
    <source>
        <dbReference type="EMBL" id="CDK34249.1"/>
    </source>
</evidence>
<keyword evidence="2" id="KW-0540">Nuclease</keyword>
<name>V6DHW5_9LACO</name>
<dbReference type="GO" id="GO:0032259">
    <property type="term" value="P:methylation"/>
    <property type="evidence" value="ECO:0007669"/>
    <property type="project" value="InterPro"/>
</dbReference>
<keyword evidence="2" id="KW-0255">Endonuclease</keyword>
<reference evidence="2" key="1">
    <citation type="submission" date="2013-10" db="EMBL/GenBank/DDBJ databases">
        <authorList>
            <person name="Crossman L."/>
        </authorList>
    </citation>
    <scope>NUCLEOTIDE SEQUENCE</scope>
</reference>
<dbReference type="InterPro" id="IPR002052">
    <property type="entry name" value="DNA_methylase_N6_adenine_CS"/>
</dbReference>
<gene>
    <name evidence="2" type="ORF">LSCP400_00461</name>
</gene>
<dbReference type="PROSITE" id="PS00092">
    <property type="entry name" value="N6_MTASE"/>
    <property type="match status" value="1"/>
</dbReference>
<dbReference type="AlphaFoldDB" id="V6DHW5"/>
<dbReference type="GO" id="GO:0004519">
    <property type="term" value="F:endonuclease activity"/>
    <property type="evidence" value="ECO:0007669"/>
    <property type="project" value="UniProtKB-KW"/>
</dbReference>
<sequence>MKFDVVVGNPPYQDEVTTNNRKTPIYPYFYDLSYKIAKKSALITPARFLFNAGLTSKAWNKKMLNDEHIKVLFYEDNASNVFPNTDIKGGVAIVYRNEDKNFGAIGQFVKNDDVRALYIRIHKTKFTPLSSIMIGGRADFLMNEKFHTAYPNAKNDLLKAIQKTAAKRGNNIPMSLAPGSDNEIVTSTLEVLSYAFVSEKPTDNNEYIEVVGVINNKRVSGWVKRDYLTTRRPKKNNIDYYKVFIPKSMGSGKFGESLSEPLVGRPGTTSTPTFLRIGMFDTELEAKNCAKYIKTKFARAMLGIKKITQDNPVPVWENVPLQDFTSNSDIDWTMPISKIDQKLYKKYNLDQKEINFIEEKVKTMD</sequence>
<comment type="caution">
    <text evidence="2">The sequence shown here is derived from an EMBL/GenBank/DDBJ whole genome shotgun (WGS) entry which is preliminary data.</text>
</comment>
<reference evidence="2" key="2">
    <citation type="journal article" date="2014" name="Genome Announc.">
        <title>Draft Genome Sequence of a Novel Lactobacillus salivarius Strain Isolated from Piglet.</title>
        <authorList>
            <person name="Mackenzie D.A."/>
            <person name="McLay K."/>
            <person name="Roos S."/>
            <person name="Walter J."/>
            <person name="Swarbreck D."/>
            <person name="Drou N."/>
            <person name="Crossman L.C."/>
            <person name="Juge N."/>
        </authorList>
    </citation>
    <scope>NUCLEOTIDE SEQUENCE [LARGE SCALE GENOMIC DNA]</scope>
    <source>
        <strain>cp400</strain>
    </source>
</reference>
<dbReference type="GO" id="GO:0003676">
    <property type="term" value="F:nucleic acid binding"/>
    <property type="evidence" value="ECO:0007669"/>
    <property type="project" value="InterPro"/>
</dbReference>
<organism evidence="2">
    <name type="scientific">Ligilactobacillus salivarius cp400</name>
    <dbReference type="NCBI Taxonomy" id="1273133"/>
    <lineage>
        <taxon>Bacteria</taxon>
        <taxon>Bacillati</taxon>
        <taxon>Bacillota</taxon>
        <taxon>Bacilli</taxon>
        <taxon>Lactobacillales</taxon>
        <taxon>Lactobacillaceae</taxon>
        <taxon>Ligilactobacillus</taxon>
    </lineage>
</organism>
<dbReference type="InterPro" id="IPR011639">
    <property type="entry name" value="MethylTrfase_TaqI-like_dom"/>
</dbReference>
<dbReference type="Pfam" id="PF07669">
    <property type="entry name" value="Eco57I"/>
    <property type="match status" value="1"/>
</dbReference>
<feature type="domain" description="Type II methyltransferase M.TaqI-like" evidence="1">
    <location>
        <begin position="1"/>
        <end position="82"/>
    </location>
</feature>
<dbReference type="InterPro" id="IPR029063">
    <property type="entry name" value="SAM-dependent_MTases_sf"/>
</dbReference>
<proteinExistence type="predicted"/>
<keyword evidence="2" id="KW-0378">Hydrolase</keyword>
<dbReference type="EMBL" id="CBVR010000001">
    <property type="protein sequence ID" value="CDK34249.1"/>
    <property type="molecule type" value="Genomic_DNA"/>
</dbReference>
<dbReference type="SUPFAM" id="SSF53335">
    <property type="entry name" value="S-adenosyl-L-methionine-dependent methyltransferases"/>
    <property type="match status" value="1"/>
</dbReference>
<dbReference type="GO" id="GO:0009007">
    <property type="term" value="F:site-specific DNA-methyltransferase (adenine-specific) activity"/>
    <property type="evidence" value="ECO:0007669"/>
    <property type="project" value="UniProtKB-EC"/>
</dbReference>
<dbReference type="GO" id="GO:0006304">
    <property type="term" value="P:DNA modification"/>
    <property type="evidence" value="ECO:0007669"/>
    <property type="project" value="InterPro"/>
</dbReference>
<evidence type="ECO:0000259" key="1">
    <source>
        <dbReference type="Pfam" id="PF07669"/>
    </source>
</evidence>
<protein>
    <submittedName>
        <fullName evidence="2">Type II restriction endonuclease</fullName>
    </submittedName>
</protein>